<protein>
    <submittedName>
        <fullName evidence="5">1-acyl-sn-glycerol-3-phosphate acyltransferase</fullName>
    </submittedName>
</protein>
<accession>A0A1T4NSY4</accession>
<gene>
    <name evidence="5" type="ORF">SAMN02745152_01307</name>
</gene>
<dbReference type="SMART" id="SM00563">
    <property type="entry name" value="PlsC"/>
    <property type="match status" value="1"/>
</dbReference>
<dbReference type="OrthoDB" id="2040407at2"/>
<keyword evidence="3 5" id="KW-0012">Acyltransferase</keyword>
<proteinExistence type="predicted"/>
<keyword evidence="2 5" id="KW-0808">Transferase</keyword>
<dbReference type="RefSeq" id="WP_078931053.1">
    <property type="nucleotide sequence ID" value="NZ_FUXC01000007.1"/>
</dbReference>
<dbReference type="Pfam" id="PF01553">
    <property type="entry name" value="Acyltransferase"/>
    <property type="match status" value="1"/>
</dbReference>
<feature type="domain" description="Phospholipid/glycerol acyltransferase" evidence="4">
    <location>
        <begin position="99"/>
        <end position="220"/>
    </location>
</feature>
<dbReference type="Proteomes" id="UP000190395">
    <property type="component" value="Unassembled WGS sequence"/>
</dbReference>
<dbReference type="PANTHER" id="PTHR10434:SF11">
    <property type="entry name" value="1-ACYL-SN-GLYCEROL-3-PHOSPHATE ACYLTRANSFERASE"/>
    <property type="match status" value="1"/>
</dbReference>
<keyword evidence="6" id="KW-1185">Reference proteome</keyword>
<name>A0A1T4NSY4_9SPIR</name>
<organism evidence="5 6">
    <name type="scientific">Treponema berlinense</name>
    <dbReference type="NCBI Taxonomy" id="225004"/>
    <lineage>
        <taxon>Bacteria</taxon>
        <taxon>Pseudomonadati</taxon>
        <taxon>Spirochaetota</taxon>
        <taxon>Spirochaetia</taxon>
        <taxon>Spirochaetales</taxon>
        <taxon>Treponemataceae</taxon>
        <taxon>Treponema</taxon>
    </lineage>
</organism>
<evidence type="ECO:0000256" key="2">
    <source>
        <dbReference type="ARBA" id="ARBA00022679"/>
    </source>
</evidence>
<sequence length="285" mass="33702">MENQVEIQKDPGRLAIIEKIKQFEREERWAQDVEDDPPTIPLRPEMVDYLNEKILSRFWMKFANILARNFINSLLRKKIMILKEVKGLENYVEMKRKGAIITCNHFNAMDNFAVYKAIEKHVYHRELVKVCREGNYTNFPGFYGFLFKHCNTLPLSSVASTMKNFMHAVKTYLAQGRQILIYPEQAMWWNYRKPRPLASGAFKMAAENNVPVIPFFITMQDSDIVDSDGFFVQEYTVNILKPIFPKEELSVRQNAEFMKNENYSVWKKVYEEFYGIPLVYSEEEK</sequence>
<comment type="pathway">
    <text evidence="1">Lipid metabolism.</text>
</comment>
<dbReference type="SUPFAM" id="SSF69593">
    <property type="entry name" value="Glycerol-3-phosphate (1)-acyltransferase"/>
    <property type="match status" value="1"/>
</dbReference>
<dbReference type="CDD" id="cd07989">
    <property type="entry name" value="LPLAT_AGPAT-like"/>
    <property type="match status" value="1"/>
</dbReference>
<evidence type="ECO:0000256" key="1">
    <source>
        <dbReference type="ARBA" id="ARBA00005189"/>
    </source>
</evidence>
<dbReference type="GO" id="GO:0006654">
    <property type="term" value="P:phosphatidic acid biosynthetic process"/>
    <property type="evidence" value="ECO:0007669"/>
    <property type="project" value="TreeGrafter"/>
</dbReference>
<dbReference type="GO" id="GO:0003841">
    <property type="term" value="F:1-acylglycerol-3-phosphate O-acyltransferase activity"/>
    <property type="evidence" value="ECO:0007669"/>
    <property type="project" value="TreeGrafter"/>
</dbReference>
<dbReference type="PANTHER" id="PTHR10434">
    <property type="entry name" value="1-ACYL-SN-GLYCEROL-3-PHOSPHATE ACYLTRANSFERASE"/>
    <property type="match status" value="1"/>
</dbReference>
<dbReference type="EMBL" id="FUXC01000007">
    <property type="protein sequence ID" value="SJZ82245.1"/>
    <property type="molecule type" value="Genomic_DNA"/>
</dbReference>
<evidence type="ECO:0000313" key="6">
    <source>
        <dbReference type="Proteomes" id="UP000190395"/>
    </source>
</evidence>
<evidence type="ECO:0000313" key="5">
    <source>
        <dbReference type="EMBL" id="SJZ82245.1"/>
    </source>
</evidence>
<dbReference type="AlphaFoldDB" id="A0A1T4NSY4"/>
<evidence type="ECO:0000259" key="4">
    <source>
        <dbReference type="SMART" id="SM00563"/>
    </source>
</evidence>
<dbReference type="InterPro" id="IPR002123">
    <property type="entry name" value="Plipid/glycerol_acylTrfase"/>
</dbReference>
<dbReference type="GeneID" id="303367545"/>
<reference evidence="5 6" key="1">
    <citation type="submission" date="2017-02" db="EMBL/GenBank/DDBJ databases">
        <authorList>
            <person name="Peterson S.W."/>
        </authorList>
    </citation>
    <scope>NUCLEOTIDE SEQUENCE [LARGE SCALE GENOMIC DNA]</scope>
    <source>
        <strain evidence="5 6">ATCC BAA-909</strain>
    </source>
</reference>
<dbReference type="STRING" id="225004.SAMN02745152_01307"/>
<evidence type="ECO:0000256" key="3">
    <source>
        <dbReference type="ARBA" id="ARBA00023315"/>
    </source>
</evidence>